<dbReference type="InterPro" id="IPR001173">
    <property type="entry name" value="Glyco_trans_2-like"/>
</dbReference>
<evidence type="ECO:0000256" key="1">
    <source>
        <dbReference type="SAM" id="Phobius"/>
    </source>
</evidence>
<accession>A0A168NYK2</accession>
<dbReference type="GO" id="GO:0016740">
    <property type="term" value="F:transferase activity"/>
    <property type="evidence" value="ECO:0007669"/>
    <property type="project" value="UniProtKB-KW"/>
</dbReference>
<gene>
    <name evidence="3" type="ORF">PGLA_02240</name>
</gene>
<keyword evidence="3" id="KW-0808">Transferase</keyword>
<keyword evidence="4" id="KW-1185">Reference proteome</keyword>
<dbReference type="PANTHER" id="PTHR43630:SF2">
    <property type="entry name" value="GLYCOSYLTRANSFERASE"/>
    <property type="match status" value="1"/>
</dbReference>
<dbReference type="InterPro" id="IPR029044">
    <property type="entry name" value="Nucleotide-diphossugar_trans"/>
</dbReference>
<evidence type="ECO:0000313" key="3">
    <source>
        <dbReference type="EMBL" id="OAB46223.1"/>
    </source>
</evidence>
<dbReference type="PANTHER" id="PTHR43630">
    <property type="entry name" value="POLY-BETA-1,6-N-ACETYL-D-GLUCOSAMINE SYNTHASE"/>
    <property type="match status" value="1"/>
</dbReference>
<comment type="caution">
    <text evidence="3">The sequence shown here is derived from an EMBL/GenBank/DDBJ whole genome shotgun (WGS) entry which is preliminary data.</text>
</comment>
<feature type="transmembrane region" description="Helical" evidence="1">
    <location>
        <begin position="212"/>
        <end position="238"/>
    </location>
</feature>
<feature type="domain" description="Glycosyltransferase 2-like" evidence="2">
    <location>
        <begin position="10"/>
        <end position="140"/>
    </location>
</feature>
<reference evidence="3 4" key="1">
    <citation type="submission" date="2016-03" db="EMBL/GenBank/DDBJ databases">
        <title>Draft genome sequence of Paenibacillus glacialis DSM 22343.</title>
        <authorList>
            <person name="Shin S.-K."/>
            <person name="Yi H."/>
        </authorList>
    </citation>
    <scope>NUCLEOTIDE SEQUENCE [LARGE SCALE GENOMIC DNA]</scope>
    <source>
        <strain evidence="3 4">DSM 22343</strain>
    </source>
</reference>
<dbReference type="SUPFAM" id="SSF53448">
    <property type="entry name" value="Nucleotide-diphospho-sugar transferases"/>
    <property type="match status" value="1"/>
</dbReference>
<evidence type="ECO:0000313" key="4">
    <source>
        <dbReference type="Proteomes" id="UP000076967"/>
    </source>
</evidence>
<dbReference type="Proteomes" id="UP000076967">
    <property type="component" value="Unassembled WGS sequence"/>
</dbReference>
<organism evidence="3 4">
    <name type="scientific">Paenibacillus glacialis</name>
    <dbReference type="NCBI Taxonomy" id="494026"/>
    <lineage>
        <taxon>Bacteria</taxon>
        <taxon>Bacillati</taxon>
        <taxon>Bacillota</taxon>
        <taxon>Bacilli</taxon>
        <taxon>Bacillales</taxon>
        <taxon>Paenibacillaceae</taxon>
        <taxon>Paenibacillus</taxon>
    </lineage>
</organism>
<keyword evidence="1" id="KW-0812">Transmembrane</keyword>
<evidence type="ECO:0000259" key="2">
    <source>
        <dbReference type="Pfam" id="PF00535"/>
    </source>
</evidence>
<sequence length="272" mass="31519">MSNSTRNKISVVIITQNEEGKIRNAINSSKKIADEIVVVDGGSTDNTITIAKDLGCEVYSNPWPGYAKQRNFGANVAENNWIFFIDSDEEINEELQISLLNWKKTNENLVNAYSVYRIGDFLGKWMGKGEYLIRLYNKDKIKIKDVLVHEGPDVDANEVSVLEGVLWHHGFRSINDHVQRFNKYTDLEAEKDYCNNRRFSLLRLLLRPPAKLLYILVFRGLITKGIAGISVSFFWMYYEFLREIKLYELSKDSKKIKIPRSLQNGKRIDQER</sequence>
<dbReference type="AlphaFoldDB" id="A0A168NYK2"/>
<proteinExistence type="predicted"/>
<dbReference type="EMBL" id="LVJH01000002">
    <property type="protein sequence ID" value="OAB46223.1"/>
    <property type="molecule type" value="Genomic_DNA"/>
</dbReference>
<protein>
    <submittedName>
        <fullName evidence="3">Glycosyl transferase</fullName>
    </submittedName>
</protein>
<name>A0A168NYK2_9BACL</name>
<dbReference type="OrthoDB" id="9815923at2"/>
<dbReference type="Gene3D" id="3.90.550.10">
    <property type="entry name" value="Spore Coat Polysaccharide Biosynthesis Protein SpsA, Chain A"/>
    <property type="match status" value="1"/>
</dbReference>
<dbReference type="RefSeq" id="WP_068528018.1">
    <property type="nucleotide sequence ID" value="NZ_LVJH01000002.1"/>
</dbReference>
<keyword evidence="1" id="KW-1133">Transmembrane helix</keyword>
<dbReference type="CDD" id="cd02511">
    <property type="entry name" value="Beta4Glucosyltransferase"/>
    <property type="match status" value="1"/>
</dbReference>
<dbReference type="STRING" id="494026.PGLA_02240"/>
<dbReference type="Pfam" id="PF00535">
    <property type="entry name" value="Glycos_transf_2"/>
    <property type="match status" value="1"/>
</dbReference>
<keyword evidence="1" id="KW-0472">Membrane</keyword>